<dbReference type="EMBL" id="LAZR01069472">
    <property type="protein sequence ID" value="KKK47643.1"/>
    <property type="molecule type" value="Genomic_DNA"/>
</dbReference>
<evidence type="ECO:0000256" key="1">
    <source>
        <dbReference type="SAM" id="MobiDB-lite"/>
    </source>
</evidence>
<feature type="compositionally biased region" description="Basic and acidic residues" evidence="1">
    <location>
        <begin position="310"/>
        <end position="329"/>
    </location>
</feature>
<feature type="region of interest" description="Disordered" evidence="1">
    <location>
        <begin position="143"/>
        <end position="280"/>
    </location>
</feature>
<name>A0A0F8VTG9_9ZZZZ</name>
<evidence type="ECO:0000313" key="2">
    <source>
        <dbReference type="EMBL" id="KKK47643.1"/>
    </source>
</evidence>
<sequence length="329" mass="37297">MQRQILERSIKLDIEHESFRGETVEEKEINKTKIPAGKITDATVVDMGEDRFGLRIKAELNRFNPRFEEIKGNVLERYLDAYSIAFIPTKVAHVEKEGVRVRMLEDDRLLNVALTGNAINTGALNQKVFMKAIDAVEEYKKQKLDDPELENKLEVKTSPKERRTQARNAAISEGEEDEDEDDKKKKKKKEEQKAKIDMKCPKCGYKIMTGESNNDHVSDKQLNHRRLKMAEDQPEETGEERPEGEETAPEAPETPKKPEGEEGESAEGAETPAEAEEKAVDLKALTGRLEAAEKDLAEIKVLLKRPVHKSLSETREPAEEKAKDPLEVI</sequence>
<feature type="compositionally biased region" description="Basic and acidic residues" evidence="1">
    <location>
        <begin position="143"/>
        <end position="164"/>
    </location>
</feature>
<feature type="compositionally biased region" description="Basic and acidic residues" evidence="1">
    <location>
        <begin position="189"/>
        <end position="200"/>
    </location>
</feature>
<feature type="non-terminal residue" evidence="2">
    <location>
        <position position="1"/>
    </location>
</feature>
<comment type="caution">
    <text evidence="2">The sequence shown here is derived from an EMBL/GenBank/DDBJ whole genome shotgun (WGS) entry which is preliminary data.</text>
</comment>
<accession>A0A0F8VTG9</accession>
<feature type="compositionally biased region" description="Acidic residues" evidence="1">
    <location>
        <begin position="232"/>
        <end position="248"/>
    </location>
</feature>
<reference evidence="2" key="1">
    <citation type="journal article" date="2015" name="Nature">
        <title>Complex archaea that bridge the gap between prokaryotes and eukaryotes.</title>
        <authorList>
            <person name="Spang A."/>
            <person name="Saw J.H."/>
            <person name="Jorgensen S.L."/>
            <person name="Zaremba-Niedzwiedzka K."/>
            <person name="Martijn J."/>
            <person name="Lind A.E."/>
            <person name="van Eijk R."/>
            <person name="Schleper C."/>
            <person name="Guy L."/>
            <person name="Ettema T.J."/>
        </authorList>
    </citation>
    <scope>NUCLEOTIDE SEQUENCE</scope>
</reference>
<proteinExistence type="predicted"/>
<organism evidence="2">
    <name type="scientific">marine sediment metagenome</name>
    <dbReference type="NCBI Taxonomy" id="412755"/>
    <lineage>
        <taxon>unclassified sequences</taxon>
        <taxon>metagenomes</taxon>
        <taxon>ecological metagenomes</taxon>
    </lineage>
</organism>
<gene>
    <name evidence="2" type="ORF">LCGC14_3153130</name>
</gene>
<feature type="region of interest" description="Disordered" evidence="1">
    <location>
        <begin position="306"/>
        <end position="329"/>
    </location>
</feature>
<dbReference type="AlphaFoldDB" id="A0A0F8VTG9"/>
<feature type="compositionally biased region" description="Basic and acidic residues" evidence="1">
    <location>
        <begin position="213"/>
        <end position="222"/>
    </location>
</feature>
<protein>
    <submittedName>
        <fullName evidence="2">Uncharacterized protein</fullName>
    </submittedName>
</protein>